<dbReference type="GO" id="GO:0032259">
    <property type="term" value="P:methylation"/>
    <property type="evidence" value="ECO:0007669"/>
    <property type="project" value="UniProtKB-KW"/>
</dbReference>
<comment type="caution">
    <text evidence="3">The sequence shown here is derived from an EMBL/GenBank/DDBJ whole genome shotgun (WGS) entry which is preliminary data.</text>
</comment>
<dbReference type="PANTHER" id="PTHR45128:SF2">
    <property type="entry name" value="METHYLTRANSFERASE DOMAIN-CONTAINING PROTEIN"/>
    <property type="match status" value="1"/>
</dbReference>
<dbReference type="InterPro" id="IPR036390">
    <property type="entry name" value="WH_DNA-bd_sf"/>
</dbReference>
<evidence type="ECO:0000259" key="2">
    <source>
        <dbReference type="Pfam" id="PF21320"/>
    </source>
</evidence>
<feature type="domain" description="S-adenosylmethionine-dependent methyltransferase Rv2258c-like winged HTH" evidence="2">
    <location>
        <begin position="33"/>
        <end position="98"/>
    </location>
</feature>
<dbReference type="Proteomes" id="UP001183202">
    <property type="component" value="Unassembled WGS sequence"/>
</dbReference>
<dbReference type="Pfam" id="PF21320">
    <property type="entry name" value="WHD_Rv2258c"/>
    <property type="match status" value="1"/>
</dbReference>
<accession>A0ABU2N203</accession>
<dbReference type="GO" id="GO:0008168">
    <property type="term" value="F:methyltransferase activity"/>
    <property type="evidence" value="ECO:0007669"/>
    <property type="project" value="UniProtKB-KW"/>
</dbReference>
<proteinExistence type="predicted"/>
<sequence length="355" mass="37881">MTETTQDMDHGKLDEFLGRFVGDLAATGSAGGVVIGSRLGLYRALARGAATAEHFAERTGCDRRYLTEWLRGQAAAGYITYDPATAEFSLTPEQEFCLADPNGPDLPAACRIVLGYLRAEPRITEAFRTGEGVGWHEHDDDVFVGCDAFYRPGYVADLVPTWIPALDGVVEKLTSGARIADVGCGLGSSSVLLGQAFPQSTVVGSDYHAESIELARKKAAEAGVADRVTFEVGTAQTFAGTGYELVTTFDCLHDMGDPPGAARRIREALAPDGTWLLVEPNAADTVEGTLNPVGRLYYNGSLFLCLPNALSQQGGYALGAQAGEAAVREIAAEAGFTRFRRAAETPFNLVYEIRP</sequence>
<dbReference type="InterPro" id="IPR036388">
    <property type="entry name" value="WH-like_DNA-bd_sf"/>
</dbReference>
<feature type="domain" description="Methyltransferase" evidence="1">
    <location>
        <begin position="174"/>
        <end position="284"/>
    </location>
</feature>
<dbReference type="RefSeq" id="WP_311553841.1">
    <property type="nucleotide sequence ID" value="NZ_JAVREJ010000001.1"/>
</dbReference>
<keyword evidence="3" id="KW-0808">Transferase</keyword>
<dbReference type="SUPFAM" id="SSF46785">
    <property type="entry name" value="Winged helix' DNA-binding domain"/>
    <property type="match status" value="1"/>
</dbReference>
<dbReference type="Gene3D" id="3.40.50.150">
    <property type="entry name" value="Vaccinia Virus protein VP39"/>
    <property type="match status" value="1"/>
</dbReference>
<dbReference type="SUPFAM" id="SSF53335">
    <property type="entry name" value="S-adenosyl-L-methionine-dependent methyltransferases"/>
    <property type="match status" value="1"/>
</dbReference>
<dbReference type="InterPro" id="IPR053173">
    <property type="entry name" value="SAM-binding_MTase"/>
</dbReference>
<dbReference type="CDD" id="cd02440">
    <property type="entry name" value="AdoMet_MTases"/>
    <property type="match status" value="1"/>
</dbReference>
<keyword evidence="4" id="KW-1185">Reference proteome</keyword>
<organism evidence="3 4">
    <name type="scientific">Pseudonocardia charpentierae</name>
    <dbReference type="NCBI Taxonomy" id="3075545"/>
    <lineage>
        <taxon>Bacteria</taxon>
        <taxon>Bacillati</taxon>
        <taxon>Actinomycetota</taxon>
        <taxon>Actinomycetes</taxon>
        <taxon>Pseudonocardiales</taxon>
        <taxon>Pseudonocardiaceae</taxon>
        <taxon>Pseudonocardia</taxon>
    </lineage>
</organism>
<evidence type="ECO:0000313" key="4">
    <source>
        <dbReference type="Proteomes" id="UP001183202"/>
    </source>
</evidence>
<dbReference type="Gene3D" id="1.10.10.10">
    <property type="entry name" value="Winged helix-like DNA-binding domain superfamily/Winged helix DNA-binding domain"/>
    <property type="match status" value="1"/>
</dbReference>
<dbReference type="EMBL" id="JAVREJ010000001">
    <property type="protein sequence ID" value="MDT0347942.1"/>
    <property type="molecule type" value="Genomic_DNA"/>
</dbReference>
<name>A0ABU2N203_9PSEU</name>
<protein>
    <submittedName>
        <fullName evidence="3">Class I SAM-dependent methyltransferase</fullName>
        <ecNumber evidence="3">2.1.-.-</ecNumber>
    </submittedName>
</protein>
<reference evidence="4" key="1">
    <citation type="submission" date="2023-07" db="EMBL/GenBank/DDBJ databases">
        <title>30 novel species of actinomycetes from the DSMZ collection.</title>
        <authorList>
            <person name="Nouioui I."/>
        </authorList>
    </citation>
    <scope>NUCLEOTIDE SEQUENCE [LARGE SCALE GENOMIC DNA]</scope>
    <source>
        <strain evidence="4">DSM 45834</strain>
    </source>
</reference>
<dbReference type="Pfam" id="PF13847">
    <property type="entry name" value="Methyltransf_31"/>
    <property type="match status" value="1"/>
</dbReference>
<keyword evidence="3" id="KW-0489">Methyltransferase</keyword>
<dbReference type="EC" id="2.1.-.-" evidence="3"/>
<evidence type="ECO:0000259" key="1">
    <source>
        <dbReference type="Pfam" id="PF13847"/>
    </source>
</evidence>
<evidence type="ECO:0000313" key="3">
    <source>
        <dbReference type="EMBL" id="MDT0347942.1"/>
    </source>
</evidence>
<dbReference type="PANTHER" id="PTHR45128">
    <property type="entry name" value="METHYLTRANSFERASE TYPE 11"/>
    <property type="match status" value="1"/>
</dbReference>
<dbReference type="InterPro" id="IPR029063">
    <property type="entry name" value="SAM-dependent_MTases_sf"/>
</dbReference>
<dbReference type="InterPro" id="IPR048711">
    <property type="entry name" value="WHD_Rv2258c"/>
</dbReference>
<dbReference type="InterPro" id="IPR025714">
    <property type="entry name" value="Methyltranfer_dom"/>
</dbReference>
<gene>
    <name evidence="3" type="ORF">RM445_00195</name>
</gene>